<name>A0A518GAW3_9BACT</name>
<protein>
    <submittedName>
        <fullName evidence="1">Uncharacterized protein</fullName>
    </submittedName>
</protein>
<evidence type="ECO:0000313" key="2">
    <source>
        <dbReference type="Proteomes" id="UP000318017"/>
    </source>
</evidence>
<dbReference type="Proteomes" id="UP000318017">
    <property type="component" value="Chromosome"/>
</dbReference>
<dbReference type="KEGG" id="ahel:Q31a_40720"/>
<dbReference type="EMBL" id="CP036298">
    <property type="protein sequence ID" value="QDV25745.1"/>
    <property type="molecule type" value="Genomic_DNA"/>
</dbReference>
<gene>
    <name evidence="1" type="ORF">Q31a_40720</name>
</gene>
<reference evidence="1 2" key="1">
    <citation type="submission" date="2019-02" db="EMBL/GenBank/DDBJ databases">
        <title>Deep-cultivation of Planctomycetes and their phenomic and genomic characterization uncovers novel biology.</title>
        <authorList>
            <person name="Wiegand S."/>
            <person name="Jogler M."/>
            <person name="Boedeker C."/>
            <person name="Pinto D."/>
            <person name="Vollmers J."/>
            <person name="Rivas-Marin E."/>
            <person name="Kohn T."/>
            <person name="Peeters S.H."/>
            <person name="Heuer A."/>
            <person name="Rast P."/>
            <person name="Oberbeckmann S."/>
            <person name="Bunk B."/>
            <person name="Jeske O."/>
            <person name="Meyerdierks A."/>
            <person name="Storesund J.E."/>
            <person name="Kallscheuer N."/>
            <person name="Luecker S."/>
            <person name="Lage O.M."/>
            <person name="Pohl T."/>
            <person name="Merkel B.J."/>
            <person name="Hornburger P."/>
            <person name="Mueller R.-W."/>
            <person name="Bruemmer F."/>
            <person name="Labrenz M."/>
            <person name="Spormann A.M."/>
            <person name="Op den Camp H."/>
            <person name="Overmann J."/>
            <person name="Amann R."/>
            <person name="Jetten M.S.M."/>
            <person name="Mascher T."/>
            <person name="Medema M.H."/>
            <person name="Devos D.P."/>
            <person name="Kaster A.-K."/>
            <person name="Ovreas L."/>
            <person name="Rohde M."/>
            <person name="Galperin M.Y."/>
            <person name="Jogler C."/>
        </authorList>
    </citation>
    <scope>NUCLEOTIDE SEQUENCE [LARGE SCALE GENOMIC DNA]</scope>
    <source>
        <strain evidence="1 2">Q31a</strain>
    </source>
</reference>
<accession>A0A518GAW3</accession>
<proteinExistence type="predicted"/>
<evidence type="ECO:0000313" key="1">
    <source>
        <dbReference type="EMBL" id="QDV25745.1"/>
    </source>
</evidence>
<sequence length="57" mass="6462">MCGFLSKRALRECPEFGLLGDASAWLSTCSCLLEFYEISHHAETFCFENLQSFDIPP</sequence>
<dbReference type="AlphaFoldDB" id="A0A518GAW3"/>
<keyword evidence="2" id="KW-1185">Reference proteome</keyword>
<organism evidence="1 2">
    <name type="scientific">Aureliella helgolandensis</name>
    <dbReference type="NCBI Taxonomy" id="2527968"/>
    <lineage>
        <taxon>Bacteria</taxon>
        <taxon>Pseudomonadati</taxon>
        <taxon>Planctomycetota</taxon>
        <taxon>Planctomycetia</taxon>
        <taxon>Pirellulales</taxon>
        <taxon>Pirellulaceae</taxon>
        <taxon>Aureliella</taxon>
    </lineage>
</organism>